<name>A0A1Y6EN55_9GAMM</name>
<feature type="domain" description="SAF" evidence="1">
    <location>
        <begin position="45"/>
        <end position="109"/>
    </location>
</feature>
<dbReference type="InterPro" id="IPR031571">
    <property type="entry name" value="RcpC_dom"/>
</dbReference>
<dbReference type="InterPro" id="IPR013974">
    <property type="entry name" value="SAF"/>
</dbReference>
<gene>
    <name evidence="2" type="ORF">SAMN06297229_0960</name>
</gene>
<dbReference type="EMBL" id="FXWH01000001">
    <property type="protein sequence ID" value="SMQ64095.1"/>
    <property type="molecule type" value="Genomic_DNA"/>
</dbReference>
<evidence type="ECO:0000259" key="1">
    <source>
        <dbReference type="SMART" id="SM00858"/>
    </source>
</evidence>
<protein>
    <submittedName>
        <fullName evidence="2">Flp pilus assembly protein CpaB</fullName>
    </submittedName>
</protein>
<keyword evidence="3" id="KW-1185">Reference proteome</keyword>
<dbReference type="SMART" id="SM00858">
    <property type="entry name" value="SAF"/>
    <property type="match status" value="1"/>
</dbReference>
<dbReference type="AlphaFoldDB" id="A0A1Y6EN55"/>
<reference evidence="3" key="1">
    <citation type="submission" date="2017-04" db="EMBL/GenBank/DDBJ databases">
        <authorList>
            <person name="Varghese N."/>
            <person name="Submissions S."/>
        </authorList>
    </citation>
    <scope>NUCLEOTIDE SEQUENCE [LARGE SCALE GENOMIC DNA]</scope>
</reference>
<dbReference type="Pfam" id="PF08666">
    <property type="entry name" value="SAF"/>
    <property type="match status" value="1"/>
</dbReference>
<dbReference type="NCBIfam" id="TIGR03177">
    <property type="entry name" value="pilus_cpaB"/>
    <property type="match status" value="1"/>
</dbReference>
<dbReference type="CDD" id="cd11614">
    <property type="entry name" value="SAF_CpaB_FlgA_like"/>
    <property type="match status" value="1"/>
</dbReference>
<dbReference type="Pfam" id="PF16976">
    <property type="entry name" value="RcpC"/>
    <property type="match status" value="1"/>
</dbReference>
<proteinExistence type="predicted"/>
<sequence length="240" mass="27069">MKMRQRVLLWLVASSFCTALTYVAIDRYLAQQSQLWQEQNAEPTGAYLVFNHDMPEGKAISAEDLSLRDFPLRIAQPDWLTENDAVRIIGSLLRITVTRGAPLTTTYLKHTETSLLRATLAAGERAVTTRVNHEQVLAGMLEPGDIVDIVVPSEFEGKNHNSFLSHIEVLALDRIMATNDAVENNFFETLTLRLSVAEAERFERIRQLPFSIWLHPANTDEIGISQRYRALPNLHRMGGG</sequence>
<dbReference type="Proteomes" id="UP000194450">
    <property type="component" value="Unassembled WGS sequence"/>
</dbReference>
<accession>A0A1Y6EN55</accession>
<evidence type="ECO:0000313" key="2">
    <source>
        <dbReference type="EMBL" id="SMQ64095.1"/>
    </source>
</evidence>
<organism evidence="2 3">
    <name type="scientific">Pseudidiomarina planktonica</name>
    <dbReference type="NCBI Taxonomy" id="1323738"/>
    <lineage>
        <taxon>Bacteria</taxon>
        <taxon>Pseudomonadati</taxon>
        <taxon>Pseudomonadota</taxon>
        <taxon>Gammaproteobacteria</taxon>
        <taxon>Alteromonadales</taxon>
        <taxon>Idiomarinaceae</taxon>
        <taxon>Pseudidiomarina</taxon>
    </lineage>
</organism>
<dbReference type="RefSeq" id="WP_198677984.1">
    <property type="nucleotide sequence ID" value="NZ_PIQB01000001.1"/>
</dbReference>
<evidence type="ECO:0000313" key="3">
    <source>
        <dbReference type="Proteomes" id="UP000194450"/>
    </source>
</evidence>
<dbReference type="InterPro" id="IPR017592">
    <property type="entry name" value="Pilus_assmbl_Flp-typ_CpaB"/>
</dbReference>